<dbReference type="Pfam" id="PF11716">
    <property type="entry name" value="MDMPI_N"/>
    <property type="match status" value="1"/>
</dbReference>
<dbReference type="RefSeq" id="WP_203890601.1">
    <property type="nucleotide sequence ID" value="NZ_BOOH01000019.1"/>
</dbReference>
<evidence type="ECO:0000313" key="3">
    <source>
        <dbReference type="EMBL" id="GIH75968.1"/>
    </source>
</evidence>
<dbReference type="SUPFAM" id="SSF109854">
    <property type="entry name" value="DinB/YfiT-like putative metalloenzymes"/>
    <property type="match status" value="1"/>
</dbReference>
<dbReference type="InterPro" id="IPR024344">
    <property type="entry name" value="MDMPI_metal-binding"/>
</dbReference>
<dbReference type="PANTHER" id="PTHR40758:SF1">
    <property type="entry name" value="CONSERVED PROTEIN"/>
    <property type="match status" value="1"/>
</dbReference>
<dbReference type="AlphaFoldDB" id="A0A8J3RJ80"/>
<dbReference type="InterPro" id="IPR010872">
    <property type="entry name" value="MDMPI_C-term_domain"/>
</dbReference>
<name>A0A8J3RJ80_9ACTN</name>
<gene>
    <name evidence="3" type="ORF">Plo01_23970</name>
</gene>
<evidence type="ECO:0000313" key="4">
    <source>
        <dbReference type="Proteomes" id="UP000616724"/>
    </source>
</evidence>
<accession>A0A8J3RJ80</accession>
<evidence type="ECO:0000259" key="2">
    <source>
        <dbReference type="Pfam" id="PF11716"/>
    </source>
</evidence>
<feature type="domain" description="Mycothiol-dependent maleylpyruvate isomerase metal-binding" evidence="2">
    <location>
        <begin position="8"/>
        <end position="148"/>
    </location>
</feature>
<dbReference type="PANTHER" id="PTHR40758">
    <property type="entry name" value="CONSERVED PROTEIN"/>
    <property type="match status" value="1"/>
</dbReference>
<feature type="domain" description="MDMPI C-terminal" evidence="1">
    <location>
        <begin position="161"/>
        <end position="256"/>
    </location>
</feature>
<dbReference type="Proteomes" id="UP000616724">
    <property type="component" value="Unassembled WGS sequence"/>
</dbReference>
<dbReference type="Gene3D" id="1.20.120.450">
    <property type="entry name" value="dinb family like domain"/>
    <property type="match status" value="1"/>
</dbReference>
<proteinExistence type="predicted"/>
<dbReference type="GO" id="GO:0046872">
    <property type="term" value="F:metal ion binding"/>
    <property type="evidence" value="ECO:0007669"/>
    <property type="project" value="InterPro"/>
</dbReference>
<organism evidence="3 4">
    <name type="scientific">Planobispora longispora</name>
    <dbReference type="NCBI Taxonomy" id="28887"/>
    <lineage>
        <taxon>Bacteria</taxon>
        <taxon>Bacillati</taxon>
        <taxon>Actinomycetota</taxon>
        <taxon>Actinomycetes</taxon>
        <taxon>Streptosporangiales</taxon>
        <taxon>Streptosporangiaceae</taxon>
        <taxon>Planobispora</taxon>
    </lineage>
</organism>
<reference evidence="3 4" key="1">
    <citation type="submission" date="2021-01" db="EMBL/GenBank/DDBJ databases">
        <title>Whole genome shotgun sequence of Planobispora longispora NBRC 13918.</title>
        <authorList>
            <person name="Komaki H."/>
            <person name="Tamura T."/>
        </authorList>
    </citation>
    <scope>NUCLEOTIDE SEQUENCE [LARGE SCALE GENOMIC DNA]</scope>
    <source>
        <strain evidence="3 4">NBRC 13918</strain>
    </source>
</reference>
<dbReference type="Pfam" id="PF07398">
    <property type="entry name" value="MDMPI_C"/>
    <property type="match status" value="1"/>
</dbReference>
<evidence type="ECO:0000259" key="1">
    <source>
        <dbReference type="Pfam" id="PF07398"/>
    </source>
</evidence>
<dbReference type="NCBIfam" id="TIGR03083">
    <property type="entry name" value="maleylpyruvate isomerase family mycothiol-dependent enzyme"/>
    <property type="match status" value="1"/>
</dbReference>
<sequence>MDHVSHFHREIRAFQAAARRAADTGEAPPVPSCPGWSVSDLVIHLGGVHRSVARVIRERLAEPPDFADLAALGLPPDLDGWPDPQNAPNLGPVPANLLTWFAEGAAGLEEQFRDTDPGEPVWTWSAERTAGFWLRMQTIEAAVHRWDAEGAVGTALPVDAELAADSVSQTFEVMAPARRALRQAPPGRGERYRFRRTDGADVWTARFEGDDVRLVEDGGPADVELAGTASDLMLFLWRRLPAEHLDVSGDEAVLDRYFTLVPPV</sequence>
<dbReference type="EMBL" id="BOOH01000019">
    <property type="protein sequence ID" value="GIH75968.1"/>
    <property type="molecule type" value="Genomic_DNA"/>
</dbReference>
<protein>
    <recommendedName>
        <fullName evidence="5">Maleylpyruvate isomerase family mycothiol-dependent enzyme</fullName>
    </recommendedName>
</protein>
<dbReference type="InterPro" id="IPR034660">
    <property type="entry name" value="DinB/YfiT-like"/>
</dbReference>
<dbReference type="InterPro" id="IPR017517">
    <property type="entry name" value="Maleyloyr_isom"/>
</dbReference>
<keyword evidence="4" id="KW-1185">Reference proteome</keyword>
<comment type="caution">
    <text evidence="3">The sequence shown here is derived from an EMBL/GenBank/DDBJ whole genome shotgun (WGS) entry which is preliminary data.</text>
</comment>
<dbReference type="GO" id="GO:0005886">
    <property type="term" value="C:plasma membrane"/>
    <property type="evidence" value="ECO:0007669"/>
    <property type="project" value="TreeGrafter"/>
</dbReference>
<evidence type="ECO:0008006" key="5">
    <source>
        <dbReference type="Google" id="ProtNLM"/>
    </source>
</evidence>